<dbReference type="OMA" id="IMAVHAY"/>
<accession>A0A3B3BQK3</accession>
<dbReference type="Proteomes" id="UP000261560">
    <property type="component" value="Unplaced"/>
</dbReference>
<dbReference type="InterPro" id="IPR000768">
    <property type="entry name" value="ART"/>
</dbReference>
<reference evidence="8" key="2">
    <citation type="submission" date="2025-09" db="UniProtKB">
        <authorList>
            <consortium name="Ensembl"/>
        </authorList>
    </citation>
    <scope>IDENTIFICATION</scope>
</reference>
<dbReference type="STRING" id="30732.ENSOMEP00000007402"/>
<dbReference type="AlphaFoldDB" id="A0A3B3BQK3"/>
<keyword evidence="9" id="KW-1185">Reference proteome</keyword>
<dbReference type="PaxDb" id="30732-ENSOMEP00000007402"/>
<evidence type="ECO:0000256" key="1">
    <source>
        <dbReference type="ARBA" id="ARBA00009558"/>
    </source>
</evidence>
<dbReference type="PRINTS" id="PR00970">
    <property type="entry name" value="RIBTRNSFRASE"/>
</dbReference>
<dbReference type="GO" id="GO:0106274">
    <property type="term" value="F:NAD+-protein-arginine ADP-ribosyltransferase activity"/>
    <property type="evidence" value="ECO:0007669"/>
    <property type="project" value="UniProtKB-EC"/>
</dbReference>
<dbReference type="PANTHER" id="PTHR10339:SF27">
    <property type="entry name" value="NAD(P)(+)--ARGININE ADP-RIBOSYLTRANSFERASE"/>
    <property type="match status" value="1"/>
</dbReference>
<comment type="similarity">
    <text evidence="1 7">Belongs to the Arg-specific ADP-ribosyltransferase family.</text>
</comment>
<evidence type="ECO:0000256" key="3">
    <source>
        <dbReference type="ARBA" id="ARBA00022679"/>
    </source>
</evidence>
<organism evidence="8 9">
    <name type="scientific">Oryzias melastigma</name>
    <name type="common">Marine medaka</name>
    <dbReference type="NCBI Taxonomy" id="30732"/>
    <lineage>
        <taxon>Eukaryota</taxon>
        <taxon>Metazoa</taxon>
        <taxon>Chordata</taxon>
        <taxon>Craniata</taxon>
        <taxon>Vertebrata</taxon>
        <taxon>Euteleostomi</taxon>
        <taxon>Actinopterygii</taxon>
        <taxon>Neopterygii</taxon>
        <taxon>Teleostei</taxon>
        <taxon>Neoteleostei</taxon>
        <taxon>Acanthomorphata</taxon>
        <taxon>Ovalentaria</taxon>
        <taxon>Atherinomorphae</taxon>
        <taxon>Beloniformes</taxon>
        <taxon>Adrianichthyidae</taxon>
        <taxon>Oryziinae</taxon>
        <taxon>Oryzias</taxon>
    </lineage>
</organism>
<keyword evidence="2 7" id="KW-0328">Glycosyltransferase</keyword>
<evidence type="ECO:0000313" key="9">
    <source>
        <dbReference type="Proteomes" id="UP000261560"/>
    </source>
</evidence>
<name>A0A3B3BQK3_ORYME</name>
<keyword evidence="7" id="KW-0520">NAD</keyword>
<evidence type="ECO:0000256" key="4">
    <source>
        <dbReference type="ARBA" id="ARBA00022695"/>
    </source>
</evidence>
<protein>
    <recommendedName>
        <fullName evidence="7">NAD(P)(+)--arginine ADP-ribosyltransferase</fullName>
        <ecNumber evidence="7">2.4.2.31</ecNumber>
    </recommendedName>
    <alternativeName>
        <fullName evidence="7">Mono(ADP-ribosyl)transferase</fullName>
    </alternativeName>
</protein>
<evidence type="ECO:0000256" key="5">
    <source>
        <dbReference type="ARBA" id="ARBA00022857"/>
    </source>
</evidence>
<dbReference type="PANTHER" id="PTHR10339">
    <property type="entry name" value="ADP-RIBOSYLTRANSFERASE"/>
    <property type="match status" value="1"/>
</dbReference>
<dbReference type="GO" id="GO:0016779">
    <property type="term" value="F:nucleotidyltransferase activity"/>
    <property type="evidence" value="ECO:0007669"/>
    <property type="project" value="UniProtKB-KW"/>
</dbReference>
<proteinExistence type="inferred from homology"/>
<dbReference type="Gene3D" id="3.90.176.10">
    <property type="entry name" value="Toxin ADP-ribosyltransferase, Chain A, domain 1"/>
    <property type="match status" value="1"/>
</dbReference>
<dbReference type="EC" id="2.4.2.31" evidence="7"/>
<evidence type="ECO:0000313" key="8">
    <source>
        <dbReference type="Ensembl" id="ENSOMEP00000007402.1"/>
    </source>
</evidence>
<dbReference type="Ensembl" id="ENSOMET00000004183.1">
    <property type="protein sequence ID" value="ENSOMEP00000007402.1"/>
    <property type="gene ID" value="ENSOMEG00000008485.1"/>
</dbReference>
<dbReference type="GeneTree" id="ENSGT01030000234601"/>
<sequence length="313" mass="36496">MVKYILRTELFSTQVHFWLSPSSSFFLTRAVQSLSTHKLKTGSSLTILRRLNTLFSQNLLNQELHFDSLTSISIGLYFVYPLDMAINSVDDMYDEFLENEKNTNEKFRDAWNEAEMYYNGKWKDNAPKPLERDELVAIYVYTQALTNIYYELNKAVQNQGRKYQTSFNYHSLHYFLTRAIQKLAAKKTGRKCHTSYRRTKVSFRQDVLNKRIRFGRFTSSSLHPLKSKEGINLGKTFGQKSCFVIETCYGADISPYSWVKIDSGKDTEAEILIPPYEEFKVTKIERRFRSAGSRSNNNQACLRERGKSLFGQE</sequence>
<evidence type="ECO:0000256" key="6">
    <source>
        <dbReference type="ARBA" id="ARBA00047597"/>
    </source>
</evidence>
<reference evidence="8" key="1">
    <citation type="submission" date="2025-08" db="UniProtKB">
        <authorList>
            <consortium name="Ensembl"/>
        </authorList>
    </citation>
    <scope>IDENTIFICATION</scope>
</reference>
<dbReference type="GO" id="GO:0003950">
    <property type="term" value="F:NAD+ poly-ADP-ribosyltransferase activity"/>
    <property type="evidence" value="ECO:0007669"/>
    <property type="project" value="TreeGrafter"/>
</dbReference>
<dbReference type="InterPro" id="IPR050999">
    <property type="entry name" value="ADP-ribosyltransferase_ARG"/>
</dbReference>
<dbReference type="SUPFAM" id="SSF56399">
    <property type="entry name" value="ADP-ribosylation"/>
    <property type="match status" value="1"/>
</dbReference>
<dbReference type="Pfam" id="PF01129">
    <property type="entry name" value="ART"/>
    <property type="match status" value="1"/>
</dbReference>
<keyword evidence="4" id="KW-0548">Nucleotidyltransferase</keyword>
<dbReference type="PROSITE" id="PS51996">
    <property type="entry name" value="TR_MART"/>
    <property type="match status" value="1"/>
</dbReference>
<keyword evidence="5 7" id="KW-0521">NADP</keyword>
<evidence type="ECO:0000256" key="7">
    <source>
        <dbReference type="RuleBase" id="RU361228"/>
    </source>
</evidence>
<comment type="catalytic activity">
    <reaction evidence="6 7">
        <text>L-arginyl-[protein] + NAD(+) = N(omega)-(ADP-D-ribosyl)-L-arginyl-[protein] + nicotinamide + H(+)</text>
        <dbReference type="Rhea" id="RHEA:19149"/>
        <dbReference type="Rhea" id="RHEA-COMP:10532"/>
        <dbReference type="Rhea" id="RHEA-COMP:15087"/>
        <dbReference type="ChEBI" id="CHEBI:15378"/>
        <dbReference type="ChEBI" id="CHEBI:17154"/>
        <dbReference type="ChEBI" id="CHEBI:29965"/>
        <dbReference type="ChEBI" id="CHEBI:57540"/>
        <dbReference type="ChEBI" id="CHEBI:142554"/>
        <dbReference type="EC" id="2.4.2.31"/>
    </reaction>
</comment>
<keyword evidence="3 7" id="KW-0808">Transferase</keyword>
<evidence type="ECO:0000256" key="2">
    <source>
        <dbReference type="ARBA" id="ARBA00022676"/>
    </source>
</evidence>